<gene>
    <name evidence="2" type="ORF">METZ01_LOCUS430139</name>
</gene>
<sequence>MKKMIFIVIWLALSGCGEKRLPIADVIKDARNHQQEVLFGELVVDEWVWSKNGDETTDSTYIGEIRNGLPNGKGTLIFPDGKRHVGEFKDGKF</sequence>
<dbReference type="Gene3D" id="2.20.110.10">
    <property type="entry name" value="Histone H3 K4-specific methyltransferase SET7/9 N-terminal domain"/>
    <property type="match status" value="1"/>
</dbReference>
<evidence type="ECO:0000313" key="2">
    <source>
        <dbReference type="EMBL" id="SVD77285.1"/>
    </source>
</evidence>
<dbReference type="InterPro" id="IPR003409">
    <property type="entry name" value="MORN"/>
</dbReference>
<reference evidence="2" key="1">
    <citation type="submission" date="2018-05" db="EMBL/GenBank/DDBJ databases">
        <authorList>
            <person name="Lanie J.A."/>
            <person name="Ng W.-L."/>
            <person name="Kazmierczak K.M."/>
            <person name="Andrzejewski T.M."/>
            <person name="Davidsen T.M."/>
            <person name="Wayne K.J."/>
            <person name="Tettelin H."/>
            <person name="Glass J.I."/>
            <person name="Rusch D."/>
            <person name="Podicherti R."/>
            <person name="Tsui H.-C.T."/>
            <person name="Winkler M.E."/>
        </authorList>
    </citation>
    <scope>NUCLEOTIDE SEQUENCE</scope>
</reference>
<evidence type="ECO:0000256" key="1">
    <source>
        <dbReference type="ARBA" id="ARBA00022737"/>
    </source>
</evidence>
<accession>A0A382Y356</accession>
<dbReference type="Pfam" id="PF02493">
    <property type="entry name" value="MORN"/>
    <property type="match status" value="1"/>
</dbReference>
<dbReference type="AlphaFoldDB" id="A0A382Y356"/>
<dbReference type="EMBL" id="UINC01172285">
    <property type="protein sequence ID" value="SVD77285.1"/>
    <property type="molecule type" value="Genomic_DNA"/>
</dbReference>
<dbReference type="PROSITE" id="PS51257">
    <property type="entry name" value="PROKAR_LIPOPROTEIN"/>
    <property type="match status" value="1"/>
</dbReference>
<protein>
    <recommendedName>
        <fullName evidence="3">MORN repeat-containing protein</fullName>
    </recommendedName>
</protein>
<organism evidence="2">
    <name type="scientific">marine metagenome</name>
    <dbReference type="NCBI Taxonomy" id="408172"/>
    <lineage>
        <taxon>unclassified sequences</taxon>
        <taxon>metagenomes</taxon>
        <taxon>ecological metagenomes</taxon>
    </lineage>
</organism>
<proteinExistence type="predicted"/>
<evidence type="ECO:0008006" key="3">
    <source>
        <dbReference type="Google" id="ProtNLM"/>
    </source>
</evidence>
<dbReference type="SUPFAM" id="SSF82185">
    <property type="entry name" value="Histone H3 K4-specific methyltransferase SET7/9 N-terminal domain"/>
    <property type="match status" value="1"/>
</dbReference>
<dbReference type="SMART" id="SM00698">
    <property type="entry name" value="MORN"/>
    <property type="match status" value="1"/>
</dbReference>
<keyword evidence="1" id="KW-0677">Repeat</keyword>
<name>A0A382Y356_9ZZZZ</name>